<gene>
    <name evidence="1" type="ORF">NPIL_517471</name>
</gene>
<protein>
    <submittedName>
        <fullName evidence="1">Uncharacterized protein</fullName>
    </submittedName>
</protein>
<proteinExistence type="predicted"/>
<dbReference type="AlphaFoldDB" id="A0A8X6P6N1"/>
<evidence type="ECO:0000313" key="2">
    <source>
        <dbReference type="Proteomes" id="UP000887013"/>
    </source>
</evidence>
<name>A0A8X6P6N1_NEPPI</name>
<evidence type="ECO:0000313" key="1">
    <source>
        <dbReference type="EMBL" id="GFT54210.1"/>
    </source>
</evidence>
<dbReference type="Proteomes" id="UP000887013">
    <property type="component" value="Unassembled WGS sequence"/>
</dbReference>
<feature type="non-terminal residue" evidence="1">
    <location>
        <position position="1"/>
    </location>
</feature>
<comment type="caution">
    <text evidence="1">The sequence shown here is derived from an EMBL/GenBank/DDBJ whole genome shotgun (WGS) entry which is preliminary data.</text>
</comment>
<sequence>MRAMRPVRFGIQAATQRPKRSIAQKSRIKTYWVNASTAT</sequence>
<dbReference type="EMBL" id="BMAW01066272">
    <property type="protein sequence ID" value="GFT54210.1"/>
    <property type="molecule type" value="Genomic_DNA"/>
</dbReference>
<organism evidence="1 2">
    <name type="scientific">Nephila pilipes</name>
    <name type="common">Giant wood spider</name>
    <name type="synonym">Nephila maculata</name>
    <dbReference type="NCBI Taxonomy" id="299642"/>
    <lineage>
        <taxon>Eukaryota</taxon>
        <taxon>Metazoa</taxon>
        <taxon>Ecdysozoa</taxon>
        <taxon>Arthropoda</taxon>
        <taxon>Chelicerata</taxon>
        <taxon>Arachnida</taxon>
        <taxon>Araneae</taxon>
        <taxon>Araneomorphae</taxon>
        <taxon>Entelegynae</taxon>
        <taxon>Araneoidea</taxon>
        <taxon>Nephilidae</taxon>
        <taxon>Nephila</taxon>
    </lineage>
</organism>
<keyword evidence="2" id="KW-1185">Reference proteome</keyword>
<accession>A0A8X6P6N1</accession>
<reference evidence="1" key="1">
    <citation type="submission" date="2020-08" db="EMBL/GenBank/DDBJ databases">
        <title>Multicomponent nature underlies the extraordinary mechanical properties of spider dragline silk.</title>
        <authorList>
            <person name="Kono N."/>
            <person name="Nakamura H."/>
            <person name="Mori M."/>
            <person name="Yoshida Y."/>
            <person name="Ohtoshi R."/>
            <person name="Malay A.D."/>
            <person name="Moran D.A.P."/>
            <person name="Tomita M."/>
            <person name="Numata K."/>
            <person name="Arakawa K."/>
        </authorList>
    </citation>
    <scope>NUCLEOTIDE SEQUENCE</scope>
</reference>